<dbReference type="GO" id="GO:0005737">
    <property type="term" value="C:cytoplasm"/>
    <property type="evidence" value="ECO:0007669"/>
    <property type="project" value="TreeGrafter"/>
</dbReference>
<reference evidence="4 5" key="1">
    <citation type="submission" date="2016-10" db="EMBL/GenBank/DDBJ databases">
        <authorList>
            <person name="Varghese N."/>
            <person name="Submissions S."/>
        </authorList>
    </citation>
    <scope>NUCLEOTIDE SEQUENCE [LARGE SCALE GENOMIC DNA]</scope>
    <source>
        <strain evidence="4 5">DSM 1361</strain>
    </source>
</reference>
<dbReference type="PROSITE" id="PS51747">
    <property type="entry name" value="CYT_DCMP_DEAMINASES_2"/>
    <property type="match status" value="1"/>
</dbReference>
<evidence type="ECO:0000256" key="2">
    <source>
        <dbReference type="ARBA" id="ARBA00022801"/>
    </source>
</evidence>
<dbReference type="AlphaFoldDB" id="A0A662ZJ37"/>
<dbReference type="PANTHER" id="PTHR11086:SF18">
    <property type="entry name" value="DEOXYCYTIDYLATE DEAMINASE"/>
    <property type="match status" value="1"/>
</dbReference>
<keyword evidence="2" id="KW-0378">Hydrolase</keyword>
<comment type="cofactor">
    <cofactor evidence="1">
        <name>Zn(2+)</name>
        <dbReference type="ChEBI" id="CHEBI:29105"/>
    </cofactor>
</comment>
<keyword evidence="5" id="KW-1185">Reference proteome</keyword>
<dbReference type="CDD" id="cd01286">
    <property type="entry name" value="deoxycytidylate_deaminase"/>
    <property type="match status" value="1"/>
</dbReference>
<dbReference type="RefSeq" id="WP_218140334.1">
    <property type="nucleotide sequence ID" value="NZ_FOXF01000023.1"/>
</dbReference>
<feature type="domain" description="CMP/dCMP-type deaminase" evidence="3">
    <location>
        <begin position="147"/>
        <end position="269"/>
    </location>
</feature>
<sequence length="297" mass="33084">MEAYANIELKLKNGTTLTFGTPQGEPEKAGYLLATAPFWNKNTGGVISGDDDEASEFMTSNFRGNASENADYTYFIDLNSYSACFYRNNRDGSRNPLLKACLRLNSQNPVIAEHFDSVLNGIRDTPAAQADALNRNEVSPELKSKLKWVSRYFKIAELVSTWSKDPSSKVGAIIVGDKGQIISQGYNGFPRGVADTPERYNTREIKYKLVVHAEMNAILNALYNGSSVVGAAIYIHNLPVCQECAKAIIQAGISEVFIDTKVNERWQEAWNFSKVMFSECGVKCYYFNEKENTLTDI</sequence>
<dbReference type="InterPro" id="IPR035105">
    <property type="entry name" value="Deoxycytidylate_deaminase_dom"/>
</dbReference>
<protein>
    <submittedName>
        <fullName evidence="4">Deoxycytidylate deaminase</fullName>
    </submittedName>
</protein>
<gene>
    <name evidence="4" type="ORF">SAMN02910344_01366</name>
</gene>
<evidence type="ECO:0000313" key="5">
    <source>
        <dbReference type="Proteomes" id="UP000243745"/>
    </source>
</evidence>
<proteinExistence type="predicted"/>
<accession>A0A662ZJ37</accession>
<organism evidence="4 5">
    <name type="scientific">Ruminobacter amylophilus</name>
    <dbReference type="NCBI Taxonomy" id="867"/>
    <lineage>
        <taxon>Bacteria</taxon>
        <taxon>Pseudomonadati</taxon>
        <taxon>Pseudomonadota</taxon>
        <taxon>Gammaproteobacteria</taxon>
        <taxon>Aeromonadales</taxon>
        <taxon>Succinivibrionaceae</taxon>
        <taxon>Ruminobacter</taxon>
    </lineage>
</organism>
<dbReference type="GO" id="GO:0004132">
    <property type="term" value="F:dCMP deaminase activity"/>
    <property type="evidence" value="ECO:0007669"/>
    <property type="project" value="TreeGrafter"/>
</dbReference>
<evidence type="ECO:0000313" key="4">
    <source>
        <dbReference type="EMBL" id="SFP43132.1"/>
    </source>
</evidence>
<dbReference type="SUPFAM" id="SSF53927">
    <property type="entry name" value="Cytidine deaminase-like"/>
    <property type="match status" value="1"/>
</dbReference>
<dbReference type="PANTHER" id="PTHR11086">
    <property type="entry name" value="DEOXYCYTIDYLATE DEAMINASE-RELATED"/>
    <property type="match status" value="1"/>
</dbReference>
<dbReference type="InterPro" id="IPR002125">
    <property type="entry name" value="CMP_dCMP_dom"/>
</dbReference>
<dbReference type="EMBL" id="FOXF01000023">
    <property type="protein sequence ID" value="SFP43132.1"/>
    <property type="molecule type" value="Genomic_DNA"/>
</dbReference>
<evidence type="ECO:0000259" key="3">
    <source>
        <dbReference type="PROSITE" id="PS51747"/>
    </source>
</evidence>
<dbReference type="Proteomes" id="UP000243745">
    <property type="component" value="Unassembled WGS sequence"/>
</dbReference>
<dbReference type="InterPro" id="IPR015517">
    <property type="entry name" value="dCMP_deaminase-rel"/>
</dbReference>
<dbReference type="Pfam" id="PF00383">
    <property type="entry name" value="dCMP_cyt_deam_1"/>
    <property type="match status" value="1"/>
</dbReference>
<dbReference type="InterPro" id="IPR016193">
    <property type="entry name" value="Cytidine_deaminase-like"/>
</dbReference>
<dbReference type="Gene3D" id="3.40.140.10">
    <property type="entry name" value="Cytidine Deaminase, domain 2"/>
    <property type="match status" value="1"/>
</dbReference>
<name>A0A662ZJ37_9GAMM</name>
<evidence type="ECO:0000256" key="1">
    <source>
        <dbReference type="ARBA" id="ARBA00001947"/>
    </source>
</evidence>